<dbReference type="Gene3D" id="1.10.260.40">
    <property type="entry name" value="lambda repressor-like DNA-binding domains"/>
    <property type="match status" value="1"/>
</dbReference>
<evidence type="ECO:0000313" key="6">
    <source>
        <dbReference type="Proteomes" id="UP000317371"/>
    </source>
</evidence>
<keyword evidence="2" id="KW-0238">DNA-binding</keyword>
<dbReference type="CDD" id="cd01392">
    <property type="entry name" value="HTH_LacI"/>
    <property type="match status" value="1"/>
</dbReference>
<dbReference type="SUPFAM" id="SSF53822">
    <property type="entry name" value="Periplasmic binding protein-like I"/>
    <property type="match status" value="1"/>
</dbReference>
<accession>A0A540VCE9</accession>
<dbReference type="Pfam" id="PF13377">
    <property type="entry name" value="Peripla_BP_3"/>
    <property type="match status" value="1"/>
</dbReference>
<evidence type="ECO:0000256" key="3">
    <source>
        <dbReference type="ARBA" id="ARBA00023163"/>
    </source>
</evidence>
<dbReference type="SUPFAM" id="SSF47413">
    <property type="entry name" value="lambda repressor-like DNA-binding domains"/>
    <property type="match status" value="1"/>
</dbReference>
<dbReference type="Pfam" id="PF00356">
    <property type="entry name" value="LacI"/>
    <property type="match status" value="1"/>
</dbReference>
<sequence length="335" mass="36298">MKEIARALGVSVATVSRALNDQPGVGAETRRRILEMSEKLNYAPHGAARGLATTQTRTAAFLTVHRALPLDADYFYQRILLGAQQELTHHGYYLIVAALSPEQLADLPGLPLLREQRIDGAILAGPEIPARHILALRAQKLPLVLVDNALPHTPVDCVLSEDEAGGYAATAHLLEHGHRQVAVLTGPLDWPSNRARYQGYCRAMAEKGLAPLEVHEAETTIDSGYRAMQTALERHPHLTAVFAVNDSMAIGAMRAAREAGRVVPRDLAVVGFDDIEWATHADPPLTTVKIPKRQMGAVAARRLVTLMEQPEEVPIRSMVATQLIVRASCGCPGAS</sequence>
<dbReference type="RefSeq" id="WP_141611354.1">
    <property type="nucleotide sequence ID" value="NZ_VIGC02000024.1"/>
</dbReference>
<dbReference type="Proteomes" id="UP000317371">
    <property type="component" value="Unassembled WGS sequence"/>
</dbReference>
<dbReference type="InterPro" id="IPR010982">
    <property type="entry name" value="Lambda_DNA-bd_dom_sf"/>
</dbReference>
<comment type="caution">
    <text evidence="5">The sequence shown here is derived from an EMBL/GenBank/DDBJ whole genome shotgun (WGS) entry which is preliminary data.</text>
</comment>
<dbReference type="OrthoDB" id="156657at2"/>
<dbReference type="GO" id="GO:0000976">
    <property type="term" value="F:transcription cis-regulatory region binding"/>
    <property type="evidence" value="ECO:0007669"/>
    <property type="project" value="TreeGrafter"/>
</dbReference>
<dbReference type="GO" id="GO:0003700">
    <property type="term" value="F:DNA-binding transcription factor activity"/>
    <property type="evidence" value="ECO:0007669"/>
    <property type="project" value="TreeGrafter"/>
</dbReference>
<keyword evidence="3" id="KW-0804">Transcription</keyword>
<dbReference type="Gene3D" id="3.40.50.2300">
    <property type="match status" value="2"/>
</dbReference>
<dbReference type="InterPro" id="IPR046335">
    <property type="entry name" value="LacI/GalR-like_sensor"/>
</dbReference>
<gene>
    <name evidence="5" type="ORF">FKZ61_17040</name>
</gene>
<dbReference type="SMART" id="SM00354">
    <property type="entry name" value="HTH_LACI"/>
    <property type="match status" value="1"/>
</dbReference>
<dbReference type="PANTHER" id="PTHR30146:SF109">
    <property type="entry name" value="HTH-TYPE TRANSCRIPTIONAL REGULATOR GALS"/>
    <property type="match status" value="1"/>
</dbReference>
<dbReference type="CDD" id="cd06267">
    <property type="entry name" value="PBP1_LacI_sugar_binding-like"/>
    <property type="match status" value="1"/>
</dbReference>
<keyword evidence="6" id="KW-1185">Reference proteome</keyword>
<dbReference type="AlphaFoldDB" id="A0A540VCE9"/>
<name>A0A540VCE9_9CHLR</name>
<evidence type="ECO:0000256" key="1">
    <source>
        <dbReference type="ARBA" id="ARBA00023015"/>
    </source>
</evidence>
<protein>
    <submittedName>
        <fullName evidence="5">LacI family transcriptional regulator</fullName>
    </submittedName>
</protein>
<organism evidence="5 6">
    <name type="scientific">Litorilinea aerophila</name>
    <dbReference type="NCBI Taxonomy" id="1204385"/>
    <lineage>
        <taxon>Bacteria</taxon>
        <taxon>Bacillati</taxon>
        <taxon>Chloroflexota</taxon>
        <taxon>Caldilineae</taxon>
        <taxon>Caldilineales</taxon>
        <taxon>Caldilineaceae</taxon>
        <taxon>Litorilinea</taxon>
    </lineage>
</organism>
<dbReference type="InParanoid" id="A0A540VCE9"/>
<dbReference type="InterPro" id="IPR028082">
    <property type="entry name" value="Peripla_BP_I"/>
</dbReference>
<dbReference type="InterPro" id="IPR000843">
    <property type="entry name" value="HTH_LacI"/>
</dbReference>
<evidence type="ECO:0000256" key="2">
    <source>
        <dbReference type="ARBA" id="ARBA00023125"/>
    </source>
</evidence>
<dbReference type="PROSITE" id="PS50932">
    <property type="entry name" value="HTH_LACI_2"/>
    <property type="match status" value="1"/>
</dbReference>
<evidence type="ECO:0000313" key="5">
    <source>
        <dbReference type="EMBL" id="TQE94436.1"/>
    </source>
</evidence>
<proteinExistence type="predicted"/>
<feature type="domain" description="HTH lacI-type" evidence="4">
    <location>
        <begin position="1"/>
        <end position="53"/>
    </location>
</feature>
<dbReference type="PANTHER" id="PTHR30146">
    <property type="entry name" value="LACI-RELATED TRANSCRIPTIONAL REPRESSOR"/>
    <property type="match status" value="1"/>
</dbReference>
<reference evidence="5 6" key="1">
    <citation type="submission" date="2019-06" db="EMBL/GenBank/DDBJ databases">
        <title>Genome sequence of Litorilinea aerophila BAA-2444.</title>
        <authorList>
            <person name="Maclea K.S."/>
            <person name="Maurais E.G."/>
            <person name="Iannazzi L.C."/>
        </authorList>
    </citation>
    <scope>NUCLEOTIDE SEQUENCE [LARGE SCALE GENOMIC DNA]</scope>
    <source>
        <strain evidence="5 6">ATCC BAA-2444</strain>
    </source>
</reference>
<dbReference type="EMBL" id="VIGC01000024">
    <property type="protein sequence ID" value="TQE94436.1"/>
    <property type="molecule type" value="Genomic_DNA"/>
</dbReference>
<evidence type="ECO:0000259" key="4">
    <source>
        <dbReference type="PROSITE" id="PS50932"/>
    </source>
</evidence>
<keyword evidence="1" id="KW-0805">Transcription regulation</keyword>